<protein>
    <submittedName>
        <fullName evidence="4">Putative dna-dependent rna polymerase i</fullName>
    </submittedName>
</protein>
<proteinExistence type="predicted"/>
<evidence type="ECO:0000256" key="3">
    <source>
        <dbReference type="SAM" id="MobiDB-lite"/>
    </source>
</evidence>
<accession>A0A2M3Z5D0</accession>
<evidence type="ECO:0000256" key="2">
    <source>
        <dbReference type="ARBA" id="ARBA00023163"/>
    </source>
</evidence>
<dbReference type="AlphaFoldDB" id="A0A2M3Z5D0"/>
<keyword evidence="1" id="KW-0240">DNA-directed RNA polymerase</keyword>
<sequence>MHRSTIAKFTKFSVEELQRAVRDPLSCVAKVQSNEILGLRPRDCEQITRGVRRCVTDRIGSYHPKVAGIVLGYAKIRIENTMPAFRSDSPYLHVRATIDYFVFRPRVGSTLRGIVNYVSKDFVSAVMFRVFNVTVKLTKPRSVKKGSEISFIVQSCDMKSQLPIIEGELVTLGIKQEPVETDTTATSPSIAAAAAAVITNGTEKRPQSTEEDDTEERPAPKKAKKSIKQKPQPSETTAVNGSPEGKDPSDDDSVEKSDLIRSLMASMLGKLGKNKSKKKSKKSKDNNASSSIGDVHGVSLNVDIKQEPSIVEAADQSSTIIGASTPIVKEEKRESKKRKIRFNLPSEDTLTPIKTEHRNGTGVALQNGGNGI</sequence>
<feature type="compositionally biased region" description="Basic residues" evidence="3">
    <location>
        <begin position="272"/>
        <end position="282"/>
    </location>
</feature>
<keyword evidence="2" id="KW-0804">Transcription</keyword>
<evidence type="ECO:0000313" key="4">
    <source>
        <dbReference type="EMBL" id="MBW23731.1"/>
    </source>
</evidence>
<organism evidence="4">
    <name type="scientific">Anopheles braziliensis</name>
    <dbReference type="NCBI Taxonomy" id="58242"/>
    <lineage>
        <taxon>Eukaryota</taxon>
        <taxon>Metazoa</taxon>
        <taxon>Ecdysozoa</taxon>
        <taxon>Arthropoda</taxon>
        <taxon>Hexapoda</taxon>
        <taxon>Insecta</taxon>
        <taxon>Pterygota</taxon>
        <taxon>Neoptera</taxon>
        <taxon>Endopterygota</taxon>
        <taxon>Diptera</taxon>
        <taxon>Nematocera</taxon>
        <taxon>Culicoidea</taxon>
        <taxon>Culicidae</taxon>
        <taxon>Anophelinae</taxon>
        <taxon>Anopheles</taxon>
    </lineage>
</organism>
<feature type="compositionally biased region" description="Basic and acidic residues" evidence="3">
    <location>
        <begin position="244"/>
        <end position="259"/>
    </location>
</feature>
<feature type="region of interest" description="Disordered" evidence="3">
    <location>
        <begin position="197"/>
        <end position="299"/>
    </location>
</feature>
<feature type="region of interest" description="Disordered" evidence="3">
    <location>
        <begin position="348"/>
        <end position="372"/>
    </location>
</feature>
<reference evidence="4" key="1">
    <citation type="submission" date="2018-01" db="EMBL/GenBank/DDBJ databases">
        <title>An insight into the sialome of Amazonian anophelines.</title>
        <authorList>
            <person name="Ribeiro J.M."/>
            <person name="Scarpassa V."/>
            <person name="Calvo E."/>
        </authorList>
    </citation>
    <scope>NUCLEOTIDE SEQUENCE</scope>
    <source>
        <tissue evidence="4">Salivary glands</tissue>
    </source>
</reference>
<dbReference type="Gene3D" id="3.30.1490.120">
    <property type="entry name" value="RNA polymerase Rpb7-like, N-terminal domain"/>
    <property type="match status" value="1"/>
</dbReference>
<name>A0A2M3Z5D0_9DIPT</name>
<dbReference type="InterPro" id="IPR036898">
    <property type="entry name" value="RNA_pol_Rpb7-like_N_sf"/>
</dbReference>
<evidence type="ECO:0000256" key="1">
    <source>
        <dbReference type="ARBA" id="ARBA00022478"/>
    </source>
</evidence>
<dbReference type="GO" id="GO:0000428">
    <property type="term" value="C:DNA-directed RNA polymerase complex"/>
    <property type="evidence" value="ECO:0007669"/>
    <property type="project" value="UniProtKB-KW"/>
</dbReference>
<dbReference type="EMBL" id="GGFM01002980">
    <property type="protein sequence ID" value="MBW23731.1"/>
    <property type="molecule type" value="Transcribed_RNA"/>
</dbReference>